<sequence>MTDNLMALGSAAQAAASVINTKRQIKAAAVAQATQQQFERLQSAVRFERDMLLESVCDARRKELAELDNQLRLEASLIELRNRTLFDTYPVEEGPGHLRESLRLLAADLSELPLLVVLPRFHGSPEGHWGELRQAIVAALRRRLASDGLVHLQTLVKPLNWPHASLYWHDLYGLPALVIQLSYFRDTLDADLGGCHLRPGAASTGDPLLSVYRHRINRPDHWTAERVARLSTAEEGAGHRFEVPQSEEEYVRLEIEVAARAVTAVVTAAVDAYHLGNSLRYPERFDRAVAQLGEQATAAEWPADLGVSLRDVADPAHHLLHVAGRYASRGLAAEAVAALRRSLAALHYPDYALLGEPYPPLAETVGLVAATDHLHRDRLATVLAAVEPLLADAGTDPNRDELAEVWDELRAAAVDAPGPPGQ</sequence>
<organism evidence="1 2">
    <name type="scientific">Streptomyces flavochromogenes</name>
    <dbReference type="NCBI Taxonomy" id="68199"/>
    <lineage>
        <taxon>Bacteria</taxon>
        <taxon>Bacillati</taxon>
        <taxon>Actinomycetota</taxon>
        <taxon>Actinomycetes</taxon>
        <taxon>Kitasatosporales</taxon>
        <taxon>Streptomycetaceae</taxon>
        <taxon>Streptomyces</taxon>
    </lineage>
</organism>
<dbReference type="Proteomes" id="UP001602370">
    <property type="component" value="Unassembled WGS sequence"/>
</dbReference>
<dbReference type="RefSeq" id="WP_388310112.1">
    <property type="nucleotide sequence ID" value="NZ_JBIBDZ010000011.1"/>
</dbReference>
<accession>A0ABW6XZE1</accession>
<gene>
    <name evidence="1" type="ORF">ACFY8C_31070</name>
</gene>
<reference evidence="1 2" key="1">
    <citation type="submission" date="2024-10" db="EMBL/GenBank/DDBJ databases">
        <title>The Natural Products Discovery Center: Release of the First 8490 Sequenced Strains for Exploring Actinobacteria Biosynthetic Diversity.</title>
        <authorList>
            <person name="Kalkreuter E."/>
            <person name="Kautsar S.A."/>
            <person name="Yang D."/>
            <person name="Bader C.D."/>
            <person name="Teijaro C.N."/>
            <person name="Fluegel L."/>
            <person name="Davis C.M."/>
            <person name="Simpson J.R."/>
            <person name="Lauterbach L."/>
            <person name="Steele A.D."/>
            <person name="Gui C."/>
            <person name="Meng S."/>
            <person name="Li G."/>
            <person name="Viehrig K."/>
            <person name="Ye F."/>
            <person name="Su P."/>
            <person name="Kiefer A.F."/>
            <person name="Nichols A."/>
            <person name="Cepeda A.J."/>
            <person name="Yan W."/>
            <person name="Fan B."/>
            <person name="Jiang Y."/>
            <person name="Adhikari A."/>
            <person name="Zheng C.-J."/>
            <person name="Schuster L."/>
            <person name="Cowan T.M."/>
            <person name="Smanski M.J."/>
            <person name="Chevrette M.G."/>
            <person name="De Carvalho L.P.S."/>
            <person name="Shen B."/>
        </authorList>
    </citation>
    <scope>NUCLEOTIDE SEQUENCE [LARGE SCALE GENOMIC DNA]</scope>
    <source>
        <strain evidence="1 2">NPDC012605</strain>
    </source>
</reference>
<protein>
    <submittedName>
        <fullName evidence="1">Uncharacterized protein</fullName>
    </submittedName>
</protein>
<evidence type="ECO:0000313" key="1">
    <source>
        <dbReference type="EMBL" id="MFF5922729.1"/>
    </source>
</evidence>
<keyword evidence="2" id="KW-1185">Reference proteome</keyword>
<evidence type="ECO:0000313" key="2">
    <source>
        <dbReference type="Proteomes" id="UP001602370"/>
    </source>
</evidence>
<comment type="caution">
    <text evidence="1">The sequence shown here is derived from an EMBL/GenBank/DDBJ whole genome shotgun (WGS) entry which is preliminary data.</text>
</comment>
<proteinExistence type="predicted"/>
<dbReference type="EMBL" id="JBIBDZ010000011">
    <property type="protein sequence ID" value="MFF5922729.1"/>
    <property type="molecule type" value="Genomic_DNA"/>
</dbReference>
<name>A0ABW6XZE1_9ACTN</name>